<dbReference type="EMBL" id="LR216287">
    <property type="protein sequence ID" value="VFJ12917.1"/>
    <property type="molecule type" value="Genomic_DNA"/>
</dbReference>
<gene>
    <name evidence="1" type="ORF">NFRAN_0595</name>
</gene>
<evidence type="ECO:0000313" key="2">
    <source>
        <dbReference type="Proteomes" id="UP000294299"/>
    </source>
</evidence>
<sequence>MHYSQHDLIEIYPACWTTIVVQQVVPGQFETLNTYKTTSSLLLP</sequence>
<reference evidence="1 2" key="1">
    <citation type="submission" date="2019-02" db="EMBL/GenBank/DDBJ databases">
        <authorList>
            <person name="Lehtovirta-Morley E L."/>
        </authorList>
    </citation>
    <scope>NUCLEOTIDE SEQUENCE [LARGE SCALE GENOMIC DNA]</scope>
    <source>
        <strain evidence="1">NFRAN1</strain>
    </source>
</reference>
<organism evidence="1 2">
    <name type="scientific">Candidatus Nitrosocosmicus franklandianus</name>
    <dbReference type="NCBI Taxonomy" id="1798806"/>
    <lineage>
        <taxon>Archaea</taxon>
        <taxon>Nitrososphaerota</taxon>
        <taxon>Nitrososphaeria</taxon>
        <taxon>Nitrososphaerales</taxon>
        <taxon>Nitrososphaeraceae</taxon>
        <taxon>Candidatus Nitrosocosmicus</taxon>
    </lineage>
</organism>
<keyword evidence="2" id="KW-1185">Reference proteome</keyword>
<evidence type="ECO:0000313" key="1">
    <source>
        <dbReference type="EMBL" id="VFJ12917.1"/>
    </source>
</evidence>
<dbReference type="AlphaFoldDB" id="A0A484I9K3"/>
<dbReference type="KEGG" id="nfn:NFRAN_0595"/>
<name>A0A484I9K3_9ARCH</name>
<accession>A0A484I9K3</accession>
<dbReference type="Proteomes" id="UP000294299">
    <property type="component" value="Chromosome NFRAN"/>
</dbReference>
<protein>
    <submittedName>
        <fullName evidence="1">Uncharacterized protein</fullName>
    </submittedName>
</protein>
<proteinExistence type="predicted"/>